<evidence type="ECO:0000256" key="2">
    <source>
        <dbReference type="ARBA" id="ARBA00004496"/>
    </source>
</evidence>
<evidence type="ECO:0000256" key="8">
    <source>
        <dbReference type="ARBA" id="ARBA00022723"/>
    </source>
</evidence>
<proteinExistence type="inferred from homology"/>
<keyword evidence="10" id="KW-0378">Hydrolase</keyword>
<keyword evidence="11" id="KW-0862">Zinc</keyword>
<gene>
    <name evidence="16" type="ORF">AC631_01572</name>
</gene>
<dbReference type="Gene3D" id="3.40.140.10">
    <property type="entry name" value="Cytidine Deaminase, domain 2"/>
    <property type="match status" value="1"/>
</dbReference>
<dbReference type="GO" id="GO:0005737">
    <property type="term" value="C:cytoplasm"/>
    <property type="evidence" value="ECO:0007669"/>
    <property type="project" value="UniProtKB-SubCell"/>
</dbReference>
<dbReference type="CDD" id="cd08069">
    <property type="entry name" value="MPN_RPN11_CSN5"/>
    <property type="match status" value="1"/>
</dbReference>
<evidence type="ECO:0000259" key="15">
    <source>
        <dbReference type="PROSITE" id="PS50249"/>
    </source>
</evidence>
<evidence type="ECO:0000256" key="11">
    <source>
        <dbReference type="ARBA" id="ARBA00022833"/>
    </source>
</evidence>
<evidence type="ECO:0000256" key="6">
    <source>
        <dbReference type="ARBA" id="ARBA00022490"/>
    </source>
</evidence>
<evidence type="ECO:0000256" key="5">
    <source>
        <dbReference type="ARBA" id="ARBA00014880"/>
    </source>
</evidence>
<feature type="domain" description="MPN" evidence="15">
    <location>
        <begin position="1"/>
        <end position="128"/>
    </location>
</feature>
<keyword evidence="6" id="KW-0963">Cytoplasm</keyword>
<keyword evidence="12" id="KW-0482">Metalloprotease</keyword>
<accession>A0A0V1Q2C7</accession>
<comment type="similarity">
    <text evidence="3">Belongs to the peptidase M67A family. CSN5 subfamily.</text>
</comment>
<dbReference type="OrthoDB" id="605656at2759"/>
<dbReference type="GO" id="GO:0008180">
    <property type="term" value="C:COP9 signalosome"/>
    <property type="evidence" value="ECO:0007669"/>
    <property type="project" value="UniProtKB-KW"/>
</dbReference>
<name>A0A0V1Q2C7_9ASCO</name>
<dbReference type="InterPro" id="IPR050242">
    <property type="entry name" value="JAMM_MPN+_peptidase_M67A"/>
</dbReference>
<evidence type="ECO:0000313" key="16">
    <source>
        <dbReference type="EMBL" id="KSA02683.1"/>
    </source>
</evidence>
<evidence type="ECO:0000256" key="10">
    <source>
        <dbReference type="ARBA" id="ARBA00022801"/>
    </source>
</evidence>
<dbReference type="GO" id="GO:0006508">
    <property type="term" value="P:proteolysis"/>
    <property type="evidence" value="ECO:0007669"/>
    <property type="project" value="UniProtKB-KW"/>
</dbReference>
<evidence type="ECO:0000256" key="7">
    <source>
        <dbReference type="ARBA" id="ARBA00022670"/>
    </source>
</evidence>
<dbReference type="Proteomes" id="UP000054251">
    <property type="component" value="Unassembled WGS sequence"/>
</dbReference>
<dbReference type="PROSITE" id="PS50249">
    <property type="entry name" value="MPN"/>
    <property type="match status" value="1"/>
</dbReference>
<reference evidence="16 17" key="1">
    <citation type="submission" date="2015-11" db="EMBL/GenBank/DDBJ databases">
        <title>The genome of Debaryomyces fabryi.</title>
        <authorList>
            <person name="Tafer H."/>
            <person name="Lopandic K."/>
        </authorList>
    </citation>
    <scope>NUCLEOTIDE SEQUENCE [LARGE SCALE GENOMIC DNA]</scope>
    <source>
        <strain evidence="16 17">CBS 789</strain>
    </source>
</reference>
<feature type="compositionally biased region" description="Acidic residues" evidence="14">
    <location>
        <begin position="273"/>
        <end position="284"/>
    </location>
</feature>
<dbReference type="InterPro" id="IPR037518">
    <property type="entry name" value="MPN"/>
</dbReference>
<keyword evidence="8" id="KW-0479">Metal-binding</keyword>
<dbReference type="GO" id="GO:0046872">
    <property type="term" value="F:metal ion binding"/>
    <property type="evidence" value="ECO:0007669"/>
    <property type="project" value="UniProtKB-KW"/>
</dbReference>
<dbReference type="EMBL" id="LMYN01000022">
    <property type="protein sequence ID" value="KSA02683.1"/>
    <property type="molecule type" value="Genomic_DNA"/>
</dbReference>
<evidence type="ECO:0000313" key="17">
    <source>
        <dbReference type="Proteomes" id="UP000054251"/>
    </source>
</evidence>
<evidence type="ECO:0000256" key="3">
    <source>
        <dbReference type="ARBA" id="ARBA00006008"/>
    </source>
</evidence>
<dbReference type="RefSeq" id="XP_015468785.1">
    <property type="nucleotide sequence ID" value="XM_015610402.1"/>
</dbReference>
<comment type="caution">
    <text evidence="16">The sequence shown here is derived from an EMBL/GenBank/DDBJ whole genome shotgun (WGS) entry which is preliminary data.</text>
</comment>
<comment type="subunit">
    <text evidence="4">Component of the COP9 signalosome (CSN) complex.</text>
</comment>
<evidence type="ECO:0000256" key="1">
    <source>
        <dbReference type="ARBA" id="ARBA00004123"/>
    </source>
</evidence>
<dbReference type="SMART" id="SM00232">
    <property type="entry name" value="JAB_MPN"/>
    <property type="match status" value="1"/>
</dbReference>
<dbReference type="GO" id="GO:0008237">
    <property type="term" value="F:metallopeptidase activity"/>
    <property type="evidence" value="ECO:0007669"/>
    <property type="project" value="UniProtKB-KW"/>
</dbReference>
<keyword evidence="7" id="KW-0645">Protease</keyword>
<dbReference type="FunFam" id="3.40.140.10:FF:000203">
    <property type="entry name" value="COP9 signalosome complex subunit 5"/>
    <property type="match status" value="1"/>
</dbReference>
<evidence type="ECO:0000256" key="14">
    <source>
        <dbReference type="SAM" id="MobiDB-lite"/>
    </source>
</evidence>
<evidence type="ECO:0000256" key="12">
    <source>
        <dbReference type="ARBA" id="ARBA00023049"/>
    </source>
</evidence>
<organism evidence="16 17">
    <name type="scientific">Debaryomyces fabryi</name>
    <dbReference type="NCBI Taxonomy" id="58627"/>
    <lineage>
        <taxon>Eukaryota</taxon>
        <taxon>Fungi</taxon>
        <taxon>Dikarya</taxon>
        <taxon>Ascomycota</taxon>
        <taxon>Saccharomycotina</taxon>
        <taxon>Pichiomycetes</taxon>
        <taxon>Debaryomycetaceae</taxon>
        <taxon>Debaryomyces</taxon>
    </lineage>
</organism>
<dbReference type="InterPro" id="IPR000555">
    <property type="entry name" value="JAMM/MPN+_dom"/>
</dbReference>
<evidence type="ECO:0000256" key="4">
    <source>
        <dbReference type="ARBA" id="ARBA00011098"/>
    </source>
</evidence>
<protein>
    <recommendedName>
        <fullName evidence="5">COP9 signalosome complex subunit 5</fullName>
    </recommendedName>
</protein>
<evidence type="ECO:0000256" key="13">
    <source>
        <dbReference type="ARBA" id="ARBA00023242"/>
    </source>
</evidence>
<feature type="compositionally biased region" description="Acidic residues" evidence="14">
    <location>
        <begin position="320"/>
        <end position="336"/>
    </location>
</feature>
<comment type="subcellular location">
    <subcellularLocation>
        <location evidence="2">Cytoplasm</location>
    </subcellularLocation>
    <subcellularLocation>
        <location evidence="1">Nucleus</location>
    </subcellularLocation>
</comment>
<keyword evidence="17" id="KW-1185">Reference proteome</keyword>
<dbReference type="SUPFAM" id="SSF102712">
    <property type="entry name" value="JAB1/MPN domain"/>
    <property type="match status" value="1"/>
</dbReference>
<evidence type="ECO:0000256" key="9">
    <source>
        <dbReference type="ARBA" id="ARBA00022790"/>
    </source>
</evidence>
<keyword evidence="13" id="KW-0539">Nucleus</keyword>
<feature type="region of interest" description="Disordered" evidence="14">
    <location>
        <begin position="259"/>
        <end position="356"/>
    </location>
</feature>
<dbReference type="GeneID" id="26838581"/>
<sequence>MSVHAKSGGTIEVMGMMTGKIIKNSIIVMDVYPLPVEGTETRVNAQAEGYEYMVQYLENLKQVGRNENIVGWYHSHPGYGCWLSGIDVATQSLNQNFQDPYLAIVIDPMKTEDQGKVEIGAFRAFPDNYKPPDSVPPTNTTRGVPPSKQKDFGVHSDKYYSLDIQIFKSRLDSEILDIISNKSWISKLVKSVNTANHQEQNMIENVFKLINKLQKKEINQLNRFEISFIKKFDLIFEEIISKKLMNDNRFYSTISQSSFSSFSRHGNDGESSSNDDMEDESDLDDRDKGSTALDISDTGNDDVMSMESSVNVYTDKRGDEDDDDDDDDEDEDDDNDNYDKRPMYTNYRSKTNLPKSRKLGPLQQEHVKLLNNVNKTIANISSHSKDIGLTELQDLIALKTKELIFLGK</sequence>
<feature type="compositionally biased region" description="Low complexity" evidence="14">
    <location>
        <begin position="259"/>
        <end position="272"/>
    </location>
</feature>
<dbReference type="AlphaFoldDB" id="A0A0V1Q2C7"/>
<dbReference type="PANTHER" id="PTHR10410">
    <property type="entry name" value="EUKARYOTIC TRANSLATION INITIATION FACTOR 3 -RELATED"/>
    <property type="match status" value="1"/>
</dbReference>
<dbReference type="Pfam" id="PF01398">
    <property type="entry name" value="JAB"/>
    <property type="match status" value="1"/>
</dbReference>
<keyword evidence="9" id="KW-0736">Signalosome</keyword>
<feature type="region of interest" description="Disordered" evidence="14">
    <location>
        <begin position="128"/>
        <end position="148"/>
    </location>
</feature>